<dbReference type="Proteomes" id="UP000199199">
    <property type="component" value="Unassembled WGS sequence"/>
</dbReference>
<feature type="transmembrane region" description="Helical" evidence="6">
    <location>
        <begin position="114"/>
        <end position="136"/>
    </location>
</feature>
<evidence type="ECO:0000256" key="5">
    <source>
        <dbReference type="ARBA" id="ARBA00023136"/>
    </source>
</evidence>
<dbReference type="GO" id="GO:0005886">
    <property type="term" value="C:plasma membrane"/>
    <property type="evidence" value="ECO:0007669"/>
    <property type="project" value="UniProtKB-SubCell"/>
</dbReference>
<dbReference type="AlphaFoldDB" id="A0A1I6P9C6"/>
<dbReference type="PANTHER" id="PTHR30482">
    <property type="entry name" value="HIGH-AFFINITY BRANCHED-CHAIN AMINO ACID TRANSPORT SYSTEM PERMEASE"/>
    <property type="match status" value="1"/>
</dbReference>
<feature type="transmembrane region" description="Helical" evidence="6">
    <location>
        <begin position="63"/>
        <end position="82"/>
    </location>
</feature>
<evidence type="ECO:0000313" key="7">
    <source>
        <dbReference type="EMBL" id="SFS36779.1"/>
    </source>
</evidence>
<feature type="transmembrane region" description="Helical" evidence="6">
    <location>
        <begin position="176"/>
        <end position="193"/>
    </location>
</feature>
<dbReference type="Pfam" id="PF02653">
    <property type="entry name" value="BPD_transp_2"/>
    <property type="match status" value="1"/>
</dbReference>
<keyword evidence="5 6" id="KW-0472">Membrane</keyword>
<dbReference type="InterPro" id="IPR001851">
    <property type="entry name" value="ABC_transp_permease"/>
</dbReference>
<feature type="transmembrane region" description="Helical" evidence="6">
    <location>
        <begin position="253"/>
        <end position="286"/>
    </location>
</feature>
<dbReference type="InterPro" id="IPR043428">
    <property type="entry name" value="LivM-like"/>
</dbReference>
<reference evidence="8" key="1">
    <citation type="submission" date="2016-10" db="EMBL/GenBank/DDBJ databases">
        <authorList>
            <person name="Varghese N."/>
            <person name="Submissions S."/>
        </authorList>
    </citation>
    <scope>NUCLEOTIDE SEQUENCE [LARGE SCALE GENOMIC DNA]</scope>
    <source>
        <strain evidence="8">DSM 22427</strain>
    </source>
</reference>
<organism evidence="7 8">
    <name type="scientific">Halostagnicola kamekurae</name>
    <dbReference type="NCBI Taxonomy" id="619731"/>
    <lineage>
        <taxon>Archaea</taxon>
        <taxon>Methanobacteriati</taxon>
        <taxon>Methanobacteriota</taxon>
        <taxon>Stenosarchaea group</taxon>
        <taxon>Halobacteria</taxon>
        <taxon>Halobacteriales</taxon>
        <taxon>Natrialbaceae</taxon>
        <taxon>Halostagnicola</taxon>
    </lineage>
</organism>
<keyword evidence="4 6" id="KW-1133">Transmembrane helix</keyword>
<sequence length="341" mass="36421">MTRLDLEPRHIVGIVCLGGLLFAPFLTGVLTVDQLTGALFLGMFAMSWDYVSGYTGQLSFGHSMFFAAGGYTAALVNLHLGITPIGAIMVGTVVAGLLGVVVGFPALRLRGPYLALITLIIPLILVQIANIFPGYLGGEAGLRNPERLVPVGDTVASILTTIGFRTPFDQEVFVDYYVTLMFFLGIFALFYVFTRSYVGDIFTAIREDEDAVLASGINPAKFKVFAFTMSGAVGGLAGAAFVHLAGNPSPSNLLFVVVSIEVVLISILGGMGTITGPAAVGIAYYFVRDFLQTTFSHVSMVIFFTLALLVLFFLPKGLIPGLGALSRKILELRDRRANPTT</sequence>
<feature type="transmembrane region" description="Helical" evidence="6">
    <location>
        <begin position="298"/>
        <end position="319"/>
    </location>
</feature>
<dbReference type="GO" id="GO:0015658">
    <property type="term" value="F:branched-chain amino acid transmembrane transporter activity"/>
    <property type="evidence" value="ECO:0007669"/>
    <property type="project" value="InterPro"/>
</dbReference>
<keyword evidence="3 6" id="KW-0812">Transmembrane</keyword>
<name>A0A1I6P9C6_9EURY</name>
<evidence type="ECO:0000256" key="3">
    <source>
        <dbReference type="ARBA" id="ARBA00022692"/>
    </source>
</evidence>
<evidence type="ECO:0000256" key="4">
    <source>
        <dbReference type="ARBA" id="ARBA00022989"/>
    </source>
</evidence>
<dbReference type="CDD" id="cd06581">
    <property type="entry name" value="TM_PBP1_LivM_like"/>
    <property type="match status" value="1"/>
</dbReference>
<protein>
    <submittedName>
        <fullName evidence="7">Branched-chain amino acid transport system permease protein</fullName>
    </submittedName>
</protein>
<keyword evidence="8" id="KW-1185">Reference proteome</keyword>
<accession>A0A1I6P9C6</accession>
<feature type="transmembrane region" description="Helical" evidence="6">
    <location>
        <begin position="88"/>
        <end position="107"/>
    </location>
</feature>
<dbReference type="PANTHER" id="PTHR30482:SF20">
    <property type="entry name" value="HIGH-AFFINITY BRANCHED-CHAIN AMINO ACID TRANSPORT SYSTEM PERMEASE PROTEIN LIVM"/>
    <property type="match status" value="1"/>
</dbReference>
<feature type="transmembrane region" description="Helical" evidence="6">
    <location>
        <begin position="224"/>
        <end position="246"/>
    </location>
</feature>
<gene>
    <name evidence="7" type="ORF">SAMN04488556_0407</name>
</gene>
<evidence type="ECO:0000313" key="8">
    <source>
        <dbReference type="Proteomes" id="UP000199199"/>
    </source>
</evidence>
<evidence type="ECO:0000256" key="1">
    <source>
        <dbReference type="ARBA" id="ARBA00004651"/>
    </source>
</evidence>
<evidence type="ECO:0000256" key="6">
    <source>
        <dbReference type="SAM" id="Phobius"/>
    </source>
</evidence>
<dbReference type="EMBL" id="FOZS01000001">
    <property type="protein sequence ID" value="SFS36779.1"/>
    <property type="molecule type" value="Genomic_DNA"/>
</dbReference>
<keyword evidence="2" id="KW-1003">Cell membrane</keyword>
<evidence type="ECO:0000256" key="2">
    <source>
        <dbReference type="ARBA" id="ARBA00022475"/>
    </source>
</evidence>
<comment type="subcellular location">
    <subcellularLocation>
        <location evidence="1">Cell membrane</location>
        <topology evidence="1">Multi-pass membrane protein</topology>
    </subcellularLocation>
</comment>
<feature type="transmembrane region" description="Helical" evidence="6">
    <location>
        <begin position="12"/>
        <end position="29"/>
    </location>
</feature>
<proteinExistence type="predicted"/>